<dbReference type="GO" id="GO:0005524">
    <property type="term" value="F:ATP binding"/>
    <property type="evidence" value="ECO:0007669"/>
    <property type="project" value="UniProtKB-KW"/>
</dbReference>
<name>A0A133CST5_ENTFC</name>
<keyword evidence="4" id="KW-0547">Nucleotide-binding</keyword>
<dbReference type="Pfam" id="PF06414">
    <property type="entry name" value="Zeta_toxin"/>
    <property type="match status" value="1"/>
</dbReference>
<evidence type="ECO:0000313" key="10">
    <source>
        <dbReference type="EMBL" id="OOL83446.1"/>
    </source>
</evidence>
<dbReference type="PANTHER" id="PTHR39206">
    <property type="entry name" value="SLL8004 PROTEIN"/>
    <property type="match status" value="1"/>
</dbReference>
<dbReference type="GeneID" id="66455601"/>
<dbReference type="Gene3D" id="3.40.50.300">
    <property type="entry name" value="P-loop containing nucleotide triphosphate hydrolases"/>
    <property type="match status" value="1"/>
</dbReference>
<dbReference type="STRING" id="1352.AL014_12935"/>
<dbReference type="EMBL" id="WEFP01000001">
    <property type="protein sequence ID" value="KAB7577716.1"/>
    <property type="molecule type" value="Genomic_DNA"/>
</dbReference>
<reference evidence="9 12" key="2">
    <citation type="submission" date="2019-10" db="EMBL/GenBank/DDBJ databases">
        <title>Evolutionary dynamics of vancomycin-resistant Enterococcus faecium during gastrointestinal tract colonization and bloodstream infection in immunocompromised pediatric patients.</title>
        <authorList>
            <person name="Chilambi G.S."/>
            <person name="Nordstrom H.R."/>
            <person name="Evans D.R."/>
            <person name="Ferrolino J."/>
            <person name="Hayden R.T."/>
            <person name="Maron G.M."/>
            <person name="Vo A.N."/>
            <person name="Gilmore M.S."/>
            <person name="Wolf J."/>
            <person name="Rosch J.W."/>
            <person name="Van Tyne D."/>
        </authorList>
    </citation>
    <scope>NUCLEOTIDE SEQUENCE [LARGE SCALE GENOMIC DNA]</scope>
    <source>
        <strain evidence="9 12">VRECG27</strain>
    </source>
</reference>
<protein>
    <recommendedName>
        <fullName evidence="6">UDP-N-acetylglucosamine kinase</fullName>
        <ecNumber evidence="2">2.7.1.176</ecNumber>
    </recommendedName>
    <alternativeName>
        <fullName evidence="6">UDP-N-acetylglucosamine kinase</fullName>
    </alternativeName>
</protein>
<dbReference type="PANTHER" id="PTHR39206:SF1">
    <property type="entry name" value="SLL8004 PROTEIN"/>
    <property type="match status" value="1"/>
</dbReference>
<dbReference type="InterPro" id="IPR010488">
    <property type="entry name" value="Zeta_toxin_domain"/>
</dbReference>
<evidence type="ECO:0000256" key="6">
    <source>
        <dbReference type="ARBA" id="ARBA00032897"/>
    </source>
</evidence>
<evidence type="ECO:0000256" key="5">
    <source>
        <dbReference type="ARBA" id="ARBA00022840"/>
    </source>
</evidence>
<dbReference type="RefSeq" id="WP_002297358.1">
    <property type="nucleotide sequence ID" value="NZ_AP026566.1"/>
</dbReference>
<keyword evidence="5" id="KW-0067">ATP-binding</keyword>
<organism evidence="10 11">
    <name type="scientific">Enterococcus faecium</name>
    <name type="common">Streptococcus faecium</name>
    <dbReference type="NCBI Taxonomy" id="1352"/>
    <lineage>
        <taxon>Bacteria</taxon>
        <taxon>Bacillati</taxon>
        <taxon>Bacillota</taxon>
        <taxon>Bacilli</taxon>
        <taxon>Lactobacillales</taxon>
        <taxon>Enterococcaceae</taxon>
        <taxon>Enterococcus</taxon>
    </lineage>
</organism>
<dbReference type="SUPFAM" id="SSF52540">
    <property type="entry name" value="P-loop containing nucleoside triphosphate hydrolases"/>
    <property type="match status" value="1"/>
</dbReference>
<reference evidence="10 11" key="1">
    <citation type="submission" date="2017-02" db="EMBL/GenBank/DDBJ databases">
        <title>Clonality and virulence of isolates of VRE in Hematopoietic Stem Cell Transplanted (HSCT) patients.</title>
        <authorList>
            <person name="Marchi A.P."/>
            <person name="Martins R.C."/>
            <person name="Marie S.K."/>
            <person name="Levin A.S."/>
            <person name="Costa S.F."/>
        </authorList>
    </citation>
    <scope>NUCLEOTIDE SEQUENCE [LARGE SCALE GENOMIC DNA]</scope>
    <source>
        <strain evidence="10 11">LIM1759</strain>
    </source>
</reference>
<evidence type="ECO:0000313" key="11">
    <source>
        <dbReference type="Proteomes" id="UP000191171"/>
    </source>
</evidence>
<keyword evidence="3" id="KW-1277">Toxin-antitoxin system</keyword>
<comment type="caution">
    <text evidence="10">The sequence shown here is derived from an EMBL/GenBank/DDBJ whole genome shotgun (WGS) entry which is preliminary data.</text>
</comment>
<comment type="catalytic activity">
    <reaction evidence="7">
        <text>UDP-N-acetyl-alpha-D-glucosamine + ATP = UDP-N-acetyl-alpha-D-glucosamine 3'-phosphate + ADP + H(+)</text>
        <dbReference type="Rhea" id="RHEA:32671"/>
        <dbReference type="ChEBI" id="CHEBI:15378"/>
        <dbReference type="ChEBI" id="CHEBI:30616"/>
        <dbReference type="ChEBI" id="CHEBI:57705"/>
        <dbReference type="ChEBI" id="CHEBI:64353"/>
        <dbReference type="ChEBI" id="CHEBI:456216"/>
        <dbReference type="EC" id="2.7.1.176"/>
    </reaction>
</comment>
<dbReference type="EMBL" id="MVGJ01000015">
    <property type="protein sequence ID" value="OOL83446.1"/>
    <property type="molecule type" value="Genomic_DNA"/>
</dbReference>
<accession>A0A133CST5</accession>
<evidence type="ECO:0000256" key="1">
    <source>
        <dbReference type="ARBA" id="ARBA00009104"/>
    </source>
</evidence>
<evidence type="ECO:0000256" key="7">
    <source>
        <dbReference type="ARBA" id="ARBA00048178"/>
    </source>
</evidence>
<dbReference type="Proteomes" id="UP000469871">
    <property type="component" value="Unassembled WGS sequence"/>
</dbReference>
<dbReference type="GO" id="GO:0016301">
    <property type="term" value="F:kinase activity"/>
    <property type="evidence" value="ECO:0007669"/>
    <property type="project" value="InterPro"/>
</dbReference>
<evidence type="ECO:0000313" key="12">
    <source>
        <dbReference type="Proteomes" id="UP000469871"/>
    </source>
</evidence>
<evidence type="ECO:0000256" key="4">
    <source>
        <dbReference type="ARBA" id="ARBA00022741"/>
    </source>
</evidence>
<gene>
    <name evidence="10" type="ORF">B1P95_03530</name>
    <name evidence="9" type="ORF">GBM73_10470</name>
</gene>
<evidence type="ECO:0000259" key="8">
    <source>
        <dbReference type="Pfam" id="PF06414"/>
    </source>
</evidence>
<evidence type="ECO:0000313" key="9">
    <source>
        <dbReference type="EMBL" id="KAB7577716.1"/>
    </source>
</evidence>
<evidence type="ECO:0000256" key="2">
    <source>
        <dbReference type="ARBA" id="ARBA00011963"/>
    </source>
</evidence>
<dbReference type="InterPro" id="IPR027417">
    <property type="entry name" value="P-loop_NTPase"/>
</dbReference>
<comment type="similarity">
    <text evidence="1">Belongs to the zeta toxin family.</text>
</comment>
<evidence type="ECO:0000256" key="3">
    <source>
        <dbReference type="ARBA" id="ARBA00022649"/>
    </source>
</evidence>
<dbReference type="EC" id="2.7.1.176" evidence="2"/>
<proteinExistence type="inferred from homology"/>
<sequence>MESNDSYLEYAKANKDKFISYIIKGKSPEVGRDAVFMAGSPGAGKSEVAIGLAENYDNHVIIDADYFRTQFPDYNGKNSSLFQKASSWLVEQAFRYVLDHGYSFILDATFAILSAEKNISRALKKHFRVTIFYVYQDPKIAWKFTQEREIAEGRHVPKKAFINAFFKSRENIAKVKSKHPDVLLHIIIKDYTNNISEVHYATDNLELFLPLGYSRKDLEVQLHD</sequence>
<dbReference type="AlphaFoldDB" id="A0A133CST5"/>
<feature type="domain" description="Zeta toxin" evidence="8">
    <location>
        <begin position="33"/>
        <end position="193"/>
    </location>
</feature>
<dbReference type="Proteomes" id="UP000191171">
    <property type="component" value="Unassembled WGS sequence"/>
</dbReference>